<feature type="compositionally biased region" description="Polar residues" evidence="1">
    <location>
        <begin position="132"/>
        <end position="142"/>
    </location>
</feature>
<reference evidence="3 4" key="1">
    <citation type="submission" date="2024-05" db="EMBL/GenBank/DDBJ databases">
        <authorList>
            <person name="Wallberg A."/>
        </authorList>
    </citation>
    <scope>NUCLEOTIDE SEQUENCE [LARGE SCALE GENOMIC DNA]</scope>
</reference>
<dbReference type="AlphaFoldDB" id="A0AAV2QF97"/>
<sequence length="142" mass="15268">NLHCRKPNPSLQITDAPPTAGANTGTNTGGGWTSVKIAGVLVGAFVGIFLLLVVARFVYECGRTHASAAVAGNEESQVSSGHGVDSDEMYEDAVSGHRPHQQQQQQNFSRPAAPRPVPPLPRSDEPMYENIQPGQQYQNSRF</sequence>
<comment type="caution">
    <text evidence="3">The sequence shown here is derived from an EMBL/GenBank/DDBJ whole genome shotgun (WGS) entry which is preliminary data.</text>
</comment>
<feature type="transmembrane region" description="Helical" evidence="2">
    <location>
        <begin position="37"/>
        <end position="59"/>
    </location>
</feature>
<evidence type="ECO:0000256" key="2">
    <source>
        <dbReference type="SAM" id="Phobius"/>
    </source>
</evidence>
<feature type="non-terminal residue" evidence="3">
    <location>
        <position position="1"/>
    </location>
</feature>
<keyword evidence="2" id="KW-1133">Transmembrane helix</keyword>
<dbReference type="Proteomes" id="UP001497623">
    <property type="component" value="Unassembled WGS sequence"/>
</dbReference>
<evidence type="ECO:0000313" key="4">
    <source>
        <dbReference type="Proteomes" id="UP001497623"/>
    </source>
</evidence>
<evidence type="ECO:0000313" key="3">
    <source>
        <dbReference type="EMBL" id="CAL4083914.1"/>
    </source>
</evidence>
<name>A0AAV2QF97_MEGNR</name>
<feature type="compositionally biased region" description="Low complexity" evidence="1">
    <location>
        <begin position="101"/>
        <end position="112"/>
    </location>
</feature>
<feature type="region of interest" description="Disordered" evidence="1">
    <location>
        <begin position="68"/>
        <end position="142"/>
    </location>
</feature>
<dbReference type="EMBL" id="CAXKWB010006687">
    <property type="protein sequence ID" value="CAL4083914.1"/>
    <property type="molecule type" value="Genomic_DNA"/>
</dbReference>
<feature type="region of interest" description="Disordered" evidence="1">
    <location>
        <begin position="1"/>
        <end position="25"/>
    </location>
</feature>
<evidence type="ECO:0000256" key="1">
    <source>
        <dbReference type="SAM" id="MobiDB-lite"/>
    </source>
</evidence>
<keyword evidence="2" id="KW-0472">Membrane</keyword>
<gene>
    <name evidence="3" type="ORF">MNOR_LOCUS12264</name>
</gene>
<keyword evidence="4" id="KW-1185">Reference proteome</keyword>
<protein>
    <submittedName>
        <fullName evidence="3">Uncharacterized protein</fullName>
    </submittedName>
</protein>
<accession>A0AAV2QF97</accession>
<proteinExistence type="predicted"/>
<organism evidence="3 4">
    <name type="scientific">Meganyctiphanes norvegica</name>
    <name type="common">Northern krill</name>
    <name type="synonym">Thysanopoda norvegica</name>
    <dbReference type="NCBI Taxonomy" id="48144"/>
    <lineage>
        <taxon>Eukaryota</taxon>
        <taxon>Metazoa</taxon>
        <taxon>Ecdysozoa</taxon>
        <taxon>Arthropoda</taxon>
        <taxon>Crustacea</taxon>
        <taxon>Multicrustacea</taxon>
        <taxon>Malacostraca</taxon>
        <taxon>Eumalacostraca</taxon>
        <taxon>Eucarida</taxon>
        <taxon>Euphausiacea</taxon>
        <taxon>Euphausiidae</taxon>
        <taxon>Meganyctiphanes</taxon>
    </lineage>
</organism>
<keyword evidence="2" id="KW-0812">Transmembrane</keyword>